<keyword evidence="3" id="KW-1185">Reference proteome</keyword>
<comment type="caution">
    <text evidence="2">The sequence shown here is derived from an EMBL/GenBank/DDBJ whole genome shotgun (WGS) entry which is preliminary data.</text>
</comment>
<dbReference type="EMBL" id="BKCG01000016">
    <property type="protein sequence ID" value="GER61042.1"/>
    <property type="molecule type" value="Genomic_DNA"/>
</dbReference>
<feature type="transmembrane region" description="Helical" evidence="1">
    <location>
        <begin position="74"/>
        <end position="92"/>
    </location>
</feature>
<evidence type="ECO:0000313" key="3">
    <source>
        <dbReference type="Proteomes" id="UP000326509"/>
    </source>
</evidence>
<evidence type="ECO:0000313" key="2">
    <source>
        <dbReference type="EMBL" id="GER61042.1"/>
    </source>
</evidence>
<feature type="transmembrane region" description="Helical" evidence="1">
    <location>
        <begin position="41"/>
        <end position="62"/>
    </location>
</feature>
<reference evidence="2 3" key="1">
    <citation type="submission" date="2019-08" db="EMBL/GenBank/DDBJ databases">
        <title>Draft genome sequence of Ulvibacter marinus type strain NBRC 109484.</title>
        <authorList>
            <person name="Kawano K."/>
            <person name="Ushijima N."/>
            <person name="Kihara M."/>
            <person name="Itoh H."/>
        </authorList>
    </citation>
    <scope>NUCLEOTIDE SEQUENCE [LARGE SCALE GENOMIC DNA]</scope>
    <source>
        <strain evidence="2 3">NBRC 109484</strain>
    </source>
</reference>
<dbReference type="AlphaFoldDB" id="A0A5J4J2C5"/>
<sequence length="110" mass="13032">MTKPTKILLSIPSIVGIVYMFTFLSVDFFKWITNNVVGFEYQAPIVNGLILIQIGYLIYRLWNYKNVEKKTKTEWTWLLIIFNFISSLFFIWKKDAELNKMNKNTVPNNV</sequence>
<keyword evidence="1" id="KW-0812">Transmembrane</keyword>
<accession>A0A5J4J2C5</accession>
<protein>
    <submittedName>
        <fullName evidence="2">Uncharacterized protein</fullName>
    </submittedName>
</protein>
<organism evidence="2 3">
    <name type="scientific">Patiriisocius marinus</name>
    <dbReference type="NCBI Taxonomy" id="1397112"/>
    <lineage>
        <taxon>Bacteria</taxon>
        <taxon>Pseudomonadati</taxon>
        <taxon>Bacteroidota</taxon>
        <taxon>Flavobacteriia</taxon>
        <taxon>Flavobacteriales</taxon>
        <taxon>Flavobacteriaceae</taxon>
        <taxon>Patiriisocius</taxon>
    </lineage>
</organism>
<name>A0A5J4J2C5_9FLAO</name>
<feature type="transmembrane region" description="Helical" evidence="1">
    <location>
        <begin position="7"/>
        <end position="29"/>
    </location>
</feature>
<keyword evidence="1" id="KW-0472">Membrane</keyword>
<evidence type="ECO:0000256" key="1">
    <source>
        <dbReference type="SAM" id="Phobius"/>
    </source>
</evidence>
<gene>
    <name evidence="2" type="ORF">ULMA_31500</name>
</gene>
<keyword evidence="1" id="KW-1133">Transmembrane helix</keyword>
<proteinExistence type="predicted"/>
<dbReference type="Proteomes" id="UP000326509">
    <property type="component" value="Unassembled WGS sequence"/>
</dbReference>